<feature type="binding site" evidence="8">
    <location>
        <position position="63"/>
    </location>
    <ligand>
        <name>Zn(2+)</name>
        <dbReference type="ChEBI" id="CHEBI:29105"/>
        <label>1</label>
    </ligand>
</feature>
<feature type="binding site" evidence="8">
    <location>
        <position position="171"/>
    </location>
    <ligand>
        <name>Zn(2+)</name>
        <dbReference type="ChEBI" id="CHEBI:29105"/>
        <label>2</label>
    </ligand>
</feature>
<dbReference type="EMBL" id="PNIX01000261">
    <property type="protein sequence ID" value="PMP82017.1"/>
    <property type="molecule type" value="Genomic_DNA"/>
</dbReference>
<dbReference type="Pfam" id="PF05343">
    <property type="entry name" value="Peptidase_M42"/>
    <property type="match status" value="1"/>
</dbReference>
<evidence type="ECO:0000256" key="8">
    <source>
        <dbReference type="PIRSR" id="PIRSR001123-2"/>
    </source>
</evidence>
<organism evidence="9 10">
    <name type="scientific">Caldisericum exile</name>
    <dbReference type="NCBI Taxonomy" id="693075"/>
    <lineage>
        <taxon>Bacteria</taxon>
        <taxon>Pseudomonadati</taxon>
        <taxon>Caldisericota/Cryosericota group</taxon>
        <taxon>Caldisericota</taxon>
        <taxon>Caldisericia</taxon>
        <taxon>Caldisericales</taxon>
        <taxon>Caldisericaceae</taxon>
        <taxon>Caldisericum</taxon>
    </lineage>
</organism>
<name>A0A2J6X5S0_9BACT</name>
<dbReference type="GO" id="GO:0006508">
    <property type="term" value="P:proteolysis"/>
    <property type="evidence" value="ECO:0007669"/>
    <property type="project" value="UniProtKB-KW"/>
</dbReference>
<dbReference type="AlphaFoldDB" id="A0A2J6X5S0"/>
<dbReference type="InterPro" id="IPR051464">
    <property type="entry name" value="Peptidase_M42_aminopept"/>
</dbReference>
<dbReference type="InterPro" id="IPR008007">
    <property type="entry name" value="Peptidase_M42"/>
</dbReference>
<feature type="binding site" evidence="8">
    <location>
        <position position="226"/>
    </location>
    <ligand>
        <name>Zn(2+)</name>
        <dbReference type="ChEBI" id="CHEBI:29105"/>
        <label>1</label>
    </ligand>
</feature>
<evidence type="ECO:0000313" key="10">
    <source>
        <dbReference type="Proteomes" id="UP000236910"/>
    </source>
</evidence>
<evidence type="ECO:0000256" key="7">
    <source>
        <dbReference type="PIRSR" id="PIRSR001123-1"/>
    </source>
</evidence>
<comment type="cofactor">
    <cofactor evidence="8">
        <name>a divalent metal cation</name>
        <dbReference type="ChEBI" id="CHEBI:60240"/>
    </cofactor>
    <text evidence="8">Binds 2 divalent metal cations per subunit.</text>
</comment>
<dbReference type="PIRSF" id="PIRSF001123">
    <property type="entry name" value="PepA_GA"/>
    <property type="match status" value="1"/>
</dbReference>
<feature type="binding site" evidence="8">
    <location>
        <position position="309"/>
    </location>
    <ligand>
        <name>Zn(2+)</name>
        <dbReference type="ChEBI" id="CHEBI:29105"/>
        <label>2</label>
    </ligand>
</feature>
<keyword evidence="3" id="KW-0645">Protease</keyword>
<gene>
    <name evidence="9" type="ORF">C0175_04420</name>
</gene>
<comment type="similarity">
    <text evidence="1 6">Belongs to the peptidase M42 family.</text>
</comment>
<protein>
    <submittedName>
        <fullName evidence="9">Peptidase M42</fullName>
    </submittedName>
</protein>
<dbReference type="SUPFAM" id="SSF101821">
    <property type="entry name" value="Aminopeptidase/glucanase lid domain"/>
    <property type="match status" value="1"/>
</dbReference>
<feature type="active site" description="Proton acceptor" evidence="7">
    <location>
        <position position="203"/>
    </location>
</feature>
<evidence type="ECO:0000313" key="9">
    <source>
        <dbReference type="EMBL" id="PMP82017.1"/>
    </source>
</evidence>
<dbReference type="GO" id="GO:0046872">
    <property type="term" value="F:metal ion binding"/>
    <property type="evidence" value="ECO:0007669"/>
    <property type="project" value="UniProtKB-UniRule"/>
</dbReference>
<reference evidence="9 10" key="1">
    <citation type="submission" date="2018-01" db="EMBL/GenBank/DDBJ databases">
        <title>Metagenomic assembled genomes from two thermal pools in the Uzon Caldera, Kamchatka, Russia.</title>
        <authorList>
            <person name="Wilkins L."/>
            <person name="Ettinger C."/>
        </authorList>
    </citation>
    <scope>NUCLEOTIDE SEQUENCE [LARGE SCALE GENOMIC DNA]</scope>
    <source>
        <strain evidence="9">ARK-10</strain>
    </source>
</reference>
<keyword evidence="5" id="KW-0378">Hydrolase</keyword>
<dbReference type="SUPFAM" id="SSF53187">
    <property type="entry name" value="Zn-dependent exopeptidases"/>
    <property type="match status" value="1"/>
</dbReference>
<dbReference type="PANTHER" id="PTHR32481:SF6">
    <property type="entry name" value="ENDOGLUCANASE"/>
    <property type="match status" value="1"/>
</dbReference>
<feature type="binding site" evidence="8">
    <location>
        <position position="171"/>
    </location>
    <ligand>
        <name>Zn(2+)</name>
        <dbReference type="ChEBI" id="CHEBI:29105"/>
        <label>1</label>
    </ligand>
</feature>
<evidence type="ECO:0000256" key="4">
    <source>
        <dbReference type="ARBA" id="ARBA00022723"/>
    </source>
</evidence>
<sequence>MDESLLRNLTESFVPTGNEKIIFPIIESALKGYVDEIKIHERSNSLMALKKGNGNFALMLEAHVDEVFMVVSSIEKNGFLKVTSRSIDPKILPGSQVIVHGKKKIKGVIGIKPYHLVKEGEENLTYDFNRLFVDTGLSENELKDLVSVGDYVSFAPSFDKIGNYLVNKSFDNRLGVYVLIETARVLKNIKHDVNVYFLFSSQEEYTGLGAITAAFSVFPNASVVLDVTFGTQYKVTPFDGFELGKGPTIFYGISVNRELTNKIASVADKYGIPYQKEVGVLSSTDADKVGLVRSGIPTSLLSIPIRYMHTPVEMFDPFDVDKTVQLLKLFIGEFEPTEDRNGEY</sequence>
<evidence type="ECO:0000256" key="3">
    <source>
        <dbReference type="ARBA" id="ARBA00022670"/>
    </source>
</evidence>
<keyword evidence="2" id="KW-0031">Aminopeptidase</keyword>
<comment type="caution">
    <text evidence="9">The sequence shown here is derived from an EMBL/GenBank/DDBJ whole genome shotgun (WGS) entry which is preliminary data.</text>
</comment>
<evidence type="ECO:0000256" key="2">
    <source>
        <dbReference type="ARBA" id="ARBA00022438"/>
    </source>
</evidence>
<keyword evidence="4 8" id="KW-0479">Metal-binding</keyword>
<dbReference type="GO" id="GO:0004177">
    <property type="term" value="F:aminopeptidase activity"/>
    <property type="evidence" value="ECO:0007669"/>
    <property type="project" value="UniProtKB-UniRule"/>
</dbReference>
<dbReference type="Gene3D" id="2.40.30.40">
    <property type="entry name" value="Peptidase M42, domain 2"/>
    <property type="match status" value="1"/>
</dbReference>
<feature type="binding site" evidence="8">
    <location>
        <position position="204"/>
    </location>
    <ligand>
        <name>Zn(2+)</name>
        <dbReference type="ChEBI" id="CHEBI:29105"/>
        <label>2</label>
    </ligand>
</feature>
<accession>A0A2J6X5S0</accession>
<dbReference type="Gene3D" id="3.40.630.10">
    <property type="entry name" value="Zn peptidases"/>
    <property type="match status" value="1"/>
</dbReference>
<proteinExistence type="inferred from homology"/>
<evidence type="ECO:0000256" key="5">
    <source>
        <dbReference type="ARBA" id="ARBA00022801"/>
    </source>
</evidence>
<evidence type="ECO:0000256" key="1">
    <source>
        <dbReference type="ARBA" id="ARBA00006272"/>
    </source>
</evidence>
<evidence type="ECO:0000256" key="6">
    <source>
        <dbReference type="PIRNR" id="PIRNR001123"/>
    </source>
</evidence>
<dbReference type="Proteomes" id="UP000236910">
    <property type="component" value="Unassembled WGS sequence"/>
</dbReference>
<dbReference type="InterPro" id="IPR023367">
    <property type="entry name" value="Peptidase_M42_dom2"/>
</dbReference>
<dbReference type="PANTHER" id="PTHR32481">
    <property type="entry name" value="AMINOPEPTIDASE"/>
    <property type="match status" value="1"/>
</dbReference>